<name>A0ACC2XQR5_9TREE</name>
<evidence type="ECO:0000313" key="2">
    <source>
        <dbReference type="Proteomes" id="UP001234202"/>
    </source>
</evidence>
<evidence type="ECO:0000313" key="1">
    <source>
        <dbReference type="EMBL" id="KAJ9126208.1"/>
    </source>
</evidence>
<dbReference type="EMBL" id="JASBWV010000006">
    <property type="protein sequence ID" value="KAJ9126208.1"/>
    <property type="molecule type" value="Genomic_DNA"/>
</dbReference>
<dbReference type="Proteomes" id="UP001234202">
    <property type="component" value="Unassembled WGS sequence"/>
</dbReference>
<proteinExistence type="predicted"/>
<comment type="caution">
    <text evidence="1">The sequence shown here is derived from an EMBL/GenBank/DDBJ whole genome shotgun (WGS) entry which is preliminary data.</text>
</comment>
<protein>
    <submittedName>
        <fullName evidence="1">Uncharacterized protein</fullName>
    </submittedName>
</protein>
<accession>A0ACC2XQR5</accession>
<reference evidence="1" key="1">
    <citation type="submission" date="2023-04" db="EMBL/GenBank/DDBJ databases">
        <title>Draft Genome sequencing of Naganishia species isolated from polar environments using Oxford Nanopore Technology.</title>
        <authorList>
            <person name="Leo P."/>
            <person name="Venkateswaran K."/>
        </authorList>
    </citation>
    <scope>NUCLEOTIDE SEQUENCE</scope>
    <source>
        <strain evidence="1">DBVPG 5303</strain>
    </source>
</reference>
<keyword evidence="2" id="KW-1185">Reference proteome</keyword>
<sequence length="115" mass="13347">MNENCEEEMRDLGAKNAVLAETYDELQLEIIQRNAEIELMKMEKNALEAQANERLREQELDMNGLEDQLRERDWTIVQMGRLCKCGSDGMQRLREVINSGTYQDLRNVEVLPNGT</sequence>
<organism evidence="1 2">
    <name type="scientific">Naganishia onofrii</name>
    <dbReference type="NCBI Taxonomy" id="1851511"/>
    <lineage>
        <taxon>Eukaryota</taxon>
        <taxon>Fungi</taxon>
        <taxon>Dikarya</taxon>
        <taxon>Basidiomycota</taxon>
        <taxon>Agaricomycotina</taxon>
        <taxon>Tremellomycetes</taxon>
        <taxon>Filobasidiales</taxon>
        <taxon>Filobasidiaceae</taxon>
        <taxon>Naganishia</taxon>
    </lineage>
</organism>
<gene>
    <name evidence="1" type="ORF">QFC24_002482</name>
</gene>